<dbReference type="EMBL" id="BEXB01000004">
    <property type="protein sequence ID" value="GAY75294.1"/>
    <property type="molecule type" value="Genomic_DNA"/>
</dbReference>
<gene>
    <name evidence="6" type="ORF">NBRC111894_848</name>
</gene>
<evidence type="ECO:0000256" key="1">
    <source>
        <dbReference type="ARBA" id="ARBA00001947"/>
    </source>
</evidence>
<comment type="cofactor">
    <cofactor evidence="1">
        <name>Zn(2+)</name>
        <dbReference type="ChEBI" id="CHEBI:29105"/>
    </cofactor>
</comment>
<dbReference type="PANTHER" id="PTHR46233:SF3">
    <property type="entry name" value="HYDROXYACYLGLUTATHIONE HYDROLASE GLOC"/>
    <property type="match status" value="1"/>
</dbReference>
<protein>
    <submittedName>
        <fullName evidence="6">Hydroxyacylglutathione hydrolase</fullName>
        <ecNumber evidence="6">3.1.2.6</ecNumber>
    </submittedName>
</protein>
<dbReference type="Gene3D" id="3.60.15.10">
    <property type="entry name" value="Ribonuclease Z/Hydroxyacylglutathione hydrolase-like"/>
    <property type="match status" value="1"/>
</dbReference>
<sequence length="154" mass="17235">MSDLKWMVCPVGPIQENCYILIDESSEMCLIIDPGEDFNKIKKIIEQSGAVPQAVLLTHAHFDHIGALDAVRDEWAVPAYVQTNEADWPDHPEKNGSAHFAMVQPVIAGVPERLLKGNEHLAIGSFSFQGSPDTGTFTRRDFLLFPSRTYRVLR</sequence>
<comment type="caution">
    <text evidence="6">The sequence shown here is derived from an EMBL/GenBank/DDBJ whole genome shotgun (WGS) entry which is preliminary data.</text>
</comment>
<dbReference type="EC" id="3.1.2.6" evidence="6"/>
<feature type="domain" description="Metallo-beta-lactamase" evidence="5">
    <location>
        <begin position="12"/>
        <end position="104"/>
    </location>
</feature>
<reference evidence="6 7" key="1">
    <citation type="submission" date="2017-11" db="EMBL/GenBank/DDBJ databases">
        <title>Draft Genome Sequence of Sporolactobacillus inulinus NBRC 111894 Isolated from Koso, a Japanese Sugar-Vegetable Fermented Beverage.</title>
        <authorList>
            <person name="Chiou T.Y."/>
            <person name="Oshima K."/>
            <person name="Suda W."/>
            <person name="Hattori M."/>
            <person name="Takahashi T."/>
        </authorList>
    </citation>
    <scope>NUCLEOTIDE SEQUENCE [LARGE SCALE GENOMIC DNA]</scope>
    <source>
        <strain evidence="6 7">NBRC111894</strain>
    </source>
</reference>
<keyword evidence="3 6" id="KW-0378">Hydrolase</keyword>
<dbReference type="InterPro" id="IPR051453">
    <property type="entry name" value="MBL_Glyoxalase_II"/>
</dbReference>
<keyword evidence="4" id="KW-0862">Zinc</keyword>
<dbReference type="InterPro" id="IPR001279">
    <property type="entry name" value="Metallo-B-lactamas"/>
</dbReference>
<dbReference type="PANTHER" id="PTHR46233">
    <property type="entry name" value="HYDROXYACYLGLUTATHIONE HYDROLASE GLOC"/>
    <property type="match status" value="1"/>
</dbReference>
<dbReference type="GO" id="GO:0004416">
    <property type="term" value="F:hydroxyacylglutathione hydrolase activity"/>
    <property type="evidence" value="ECO:0007669"/>
    <property type="project" value="UniProtKB-EC"/>
</dbReference>
<evidence type="ECO:0000313" key="6">
    <source>
        <dbReference type="EMBL" id="GAY75294.1"/>
    </source>
</evidence>
<dbReference type="GO" id="GO:0046872">
    <property type="term" value="F:metal ion binding"/>
    <property type="evidence" value="ECO:0007669"/>
    <property type="project" value="UniProtKB-KW"/>
</dbReference>
<evidence type="ECO:0000256" key="2">
    <source>
        <dbReference type="ARBA" id="ARBA00022723"/>
    </source>
</evidence>
<evidence type="ECO:0000313" key="7">
    <source>
        <dbReference type="Proteomes" id="UP000319716"/>
    </source>
</evidence>
<keyword evidence="2" id="KW-0479">Metal-binding</keyword>
<evidence type="ECO:0000256" key="4">
    <source>
        <dbReference type="ARBA" id="ARBA00022833"/>
    </source>
</evidence>
<evidence type="ECO:0000256" key="3">
    <source>
        <dbReference type="ARBA" id="ARBA00022801"/>
    </source>
</evidence>
<dbReference type="CDD" id="cd06262">
    <property type="entry name" value="metallo-hydrolase-like_MBL-fold"/>
    <property type="match status" value="1"/>
</dbReference>
<dbReference type="Proteomes" id="UP000319716">
    <property type="component" value="Unassembled WGS sequence"/>
</dbReference>
<evidence type="ECO:0000259" key="5">
    <source>
        <dbReference type="Pfam" id="PF00753"/>
    </source>
</evidence>
<organism evidence="6 7">
    <name type="scientific">Sporolactobacillus inulinus</name>
    <dbReference type="NCBI Taxonomy" id="2078"/>
    <lineage>
        <taxon>Bacteria</taxon>
        <taxon>Bacillati</taxon>
        <taxon>Bacillota</taxon>
        <taxon>Bacilli</taxon>
        <taxon>Bacillales</taxon>
        <taxon>Sporolactobacillaceae</taxon>
        <taxon>Sporolactobacillus</taxon>
    </lineage>
</organism>
<proteinExistence type="predicted"/>
<dbReference type="AlphaFoldDB" id="A0A4Y1Z8H1"/>
<dbReference type="Pfam" id="PF00753">
    <property type="entry name" value="Lactamase_B"/>
    <property type="match status" value="1"/>
</dbReference>
<name>A0A4Y1Z8H1_9BACL</name>
<dbReference type="InterPro" id="IPR036866">
    <property type="entry name" value="RibonucZ/Hydroxyglut_hydro"/>
</dbReference>
<accession>A0A4Y1Z8H1</accession>
<dbReference type="SUPFAM" id="SSF56281">
    <property type="entry name" value="Metallo-hydrolase/oxidoreductase"/>
    <property type="match status" value="1"/>
</dbReference>